<proteinExistence type="predicted"/>
<accession>X1V299</accession>
<dbReference type="AlphaFoldDB" id="X1V299"/>
<reference evidence="1" key="1">
    <citation type="journal article" date="2014" name="Front. Microbiol.">
        <title>High frequency of phylogenetically diverse reductive dehalogenase-homologous genes in deep subseafloor sedimentary metagenomes.</title>
        <authorList>
            <person name="Kawai M."/>
            <person name="Futagami T."/>
            <person name="Toyoda A."/>
            <person name="Takaki Y."/>
            <person name="Nishi S."/>
            <person name="Hori S."/>
            <person name="Arai W."/>
            <person name="Tsubouchi T."/>
            <person name="Morono Y."/>
            <person name="Uchiyama I."/>
            <person name="Ito T."/>
            <person name="Fujiyama A."/>
            <person name="Inagaki F."/>
            <person name="Takami H."/>
        </authorList>
    </citation>
    <scope>NUCLEOTIDE SEQUENCE</scope>
    <source>
        <strain evidence="1">Expedition CK06-06</strain>
    </source>
</reference>
<evidence type="ECO:0000313" key="1">
    <source>
        <dbReference type="EMBL" id="GAJ23814.1"/>
    </source>
</evidence>
<sequence>MSWSGRAAIREGAIRKYIDPKLTVVILPMIVKHILNPEKLFVLSATAKEVFKSVVKITYQGLLAESARKSFSVEDTAAAVKGGREG</sequence>
<dbReference type="EMBL" id="BARW01038611">
    <property type="protein sequence ID" value="GAJ23814.1"/>
    <property type="molecule type" value="Genomic_DNA"/>
</dbReference>
<gene>
    <name evidence="1" type="ORF">S12H4_59197</name>
</gene>
<organism evidence="1">
    <name type="scientific">marine sediment metagenome</name>
    <dbReference type="NCBI Taxonomy" id="412755"/>
    <lineage>
        <taxon>unclassified sequences</taxon>
        <taxon>metagenomes</taxon>
        <taxon>ecological metagenomes</taxon>
    </lineage>
</organism>
<comment type="caution">
    <text evidence="1">The sequence shown here is derived from an EMBL/GenBank/DDBJ whole genome shotgun (WGS) entry which is preliminary data.</text>
</comment>
<protein>
    <submittedName>
        <fullName evidence="1">Uncharacterized protein</fullName>
    </submittedName>
</protein>
<name>X1V299_9ZZZZ</name>